<keyword evidence="2" id="KW-0378">Hydrolase</keyword>
<reference evidence="5" key="1">
    <citation type="submission" date="2018-07" db="EMBL/GenBank/DDBJ databases">
        <authorList>
            <consortium name="Genoscope - CEA"/>
            <person name="William W."/>
        </authorList>
    </citation>
    <scope>NUCLEOTIDE SEQUENCE</scope>
    <source>
        <strain evidence="5">IK1</strain>
    </source>
</reference>
<organism evidence="5">
    <name type="scientific">Uncultured Desulfatiglans sp</name>
    <dbReference type="NCBI Taxonomy" id="1748965"/>
    <lineage>
        <taxon>Bacteria</taxon>
        <taxon>Pseudomonadati</taxon>
        <taxon>Thermodesulfobacteriota</taxon>
        <taxon>Desulfobacteria</taxon>
        <taxon>Desulfatiglandales</taxon>
        <taxon>Desulfatiglandaceae</taxon>
        <taxon>Desulfatiglans</taxon>
        <taxon>environmental samples</taxon>
    </lineage>
</organism>
<keyword evidence="3" id="KW-0276">Fatty acid metabolism</keyword>
<proteinExistence type="predicted"/>
<keyword evidence="1" id="KW-0963">Cytoplasm</keyword>
<dbReference type="InterPro" id="IPR029069">
    <property type="entry name" value="HotDog_dom_sf"/>
</dbReference>
<dbReference type="InterPro" id="IPR052365">
    <property type="entry name" value="THEM4/THEM5_acyl-CoA_thioest"/>
</dbReference>
<gene>
    <name evidence="5" type="ORF">TRIP_B330154</name>
</gene>
<protein>
    <submittedName>
        <fullName evidence="5">Thioesterase</fullName>
    </submittedName>
</protein>
<accession>A0A653A7I9</accession>
<dbReference type="GO" id="GO:0006631">
    <property type="term" value="P:fatty acid metabolic process"/>
    <property type="evidence" value="ECO:0007669"/>
    <property type="project" value="UniProtKB-KW"/>
</dbReference>
<dbReference type="PANTHER" id="PTHR12418">
    <property type="entry name" value="ACYL-COENZYME A THIOESTERASE THEM4"/>
    <property type="match status" value="1"/>
</dbReference>
<evidence type="ECO:0000313" key="5">
    <source>
        <dbReference type="EMBL" id="VBB43970.1"/>
    </source>
</evidence>
<evidence type="ECO:0000256" key="4">
    <source>
        <dbReference type="ARBA" id="ARBA00023098"/>
    </source>
</evidence>
<dbReference type="EMBL" id="UPXX01000027">
    <property type="protein sequence ID" value="VBB43970.1"/>
    <property type="molecule type" value="Genomic_DNA"/>
</dbReference>
<dbReference type="GO" id="GO:0016787">
    <property type="term" value="F:hydrolase activity"/>
    <property type="evidence" value="ECO:0007669"/>
    <property type="project" value="UniProtKB-KW"/>
</dbReference>
<keyword evidence="4" id="KW-0443">Lipid metabolism</keyword>
<dbReference type="AlphaFoldDB" id="A0A653A7I9"/>
<evidence type="ECO:0000256" key="1">
    <source>
        <dbReference type="ARBA" id="ARBA00022490"/>
    </source>
</evidence>
<dbReference type="PANTHER" id="PTHR12418:SF19">
    <property type="entry name" value="ACYL-COENZYME A THIOESTERASE THEM4"/>
    <property type="match status" value="1"/>
</dbReference>
<dbReference type="SUPFAM" id="SSF54637">
    <property type="entry name" value="Thioesterase/thiol ester dehydrase-isomerase"/>
    <property type="match status" value="1"/>
</dbReference>
<evidence type="ECO:0000256" key="2">
    <source>
        <dbReference type="ARBA" id="ARBA00022801"/>
    </source>
</evidence>
<sequence length="156" mass="17371">MQAEAFQDLIPDNRCFGCGPRNEHGLRIKSYWDGEESVCTFQPEPFHTAGPPQFLNGGITATIVDCHCVCTVIAHTYRVENRPIGSEPHIWCVTASLDVRYLKPIYLEDPVNLRARIIDSDGRRTKVACSVFSRGSEAAKGEVVAVRVPPEWRSGL</sequence>
<dbReference type="CDD" id="cd03443">
    <property type="entry name" value="PaaI_thioesterase"/>
    <property type="match status" value="1"/>
</dbReference>
<evidence type="ECO:0000256" key="3">
    <source>
        <dbReference type="ARBA" id="ARBA00022832"/>
    </source>
</evidence>
<name>A0A653A7I9_UNCDX</name>
<dbReference type="Pfam" id="PF13279">
    <property type="entry name" value="4HBT_2"/>
    <property type="match status" value="1"/>
</dbReference>
<dbReference type="Gene3D" id="3.10.129.10">
    <property type="entry name" value="Hotdog Thioesterase"/>
    <property type="match status" value="1"/>
</dbReference>